<proteinExistence type="predicted"/>
<dbReference type="Proteomes" id="UP000614490">
    <property type="component" value="Unassembled WGS sequence"/>
</dbReference>
<evidence type="ECO:0000313" key="2">
    <source>
        <dbReference type="EMBL" id="MBH0229678.1"/>
    </source>
</evidence>
<evidence type="ECO:0000256" key="1">
    <source>
        <dbReference type="SAM" id="MobiDB-lite"/>
    </source>
</evidence>
<gene>
    <name evidence="2" type="ORF">H0267_05555</name>
</gene>
<sequence length="58" mass="6564">MKALTNSLLVKTYVKAKQMNLSPDFIGLVTSEMEERKLSNTTTHSDKGSNIKYTKKSR</sequence>
<accession>A0A931MU88</accession>
<feature type="compositionally biased region" description="Basic and acidic residues" evidence="1">
    <location>
        <begin position="36"/>
        <end position="49"/>
    </location>
</feature>
<organism evidence="2 3">
    <name type="scientific">Halobacillus yeomjeoni</name>
    <dbReference type="NCBI Taxonomy" id="311194"/>
    <lineage>
        <taxon>Bacteria</taxon>
        <taxon>Bacillati</taxon>
        <taxon>Bacillota</taxon>
        <taxon>Bacilli</taxon>
        <taxon>Bacillales</taxon>
        <taxon>Bacillaceae</taxon>
        <taxon>Halobacillus</taxon>
    </lineage>
</organism>
<dbReference type="SUPFAM" id="SSF100985">
    <property type="entry name" value="Sporulation inhibitor Sda"/>
    <property type="match status" value="1"/>
</dbReference>
<feature type="region of interest" description="Disordered" evidence="1">
    <location>
        <begin position="36"/>
        <end position="58"/>
    </location>
</feature>
<dbReference type="GO" id="GO:0004860">
    <property type="term" value="F:protein kinase inhibitor activity"/>
    <property type="evidence" value="ECO:0007669"/>
    <property type="project" value="UniProtKB-KW"/>
</dbReference>
<keyword evidence="2" id="KW-0649">Protein kinase inhibitor</keyword>
<dbReference type="InterPro" id="IPR036916">
    <property type="entry name" value="Sda_sf"/>
</dbReference>
<dbReference type="RefSeq" id="WP_197316273.1">
    <property type="nucleotide sequence ID" value="NZ_JADZSC010000001.1"/>
</dbReference>
<dbReference type="Gene3D" id="1.10.287.1100">
    <property type="entry name" value="Sporulation inhibitor A"/>
    <property type="match status" value="1"/>
</dbReference>
<keyword evidence="3" id="KW-1185">Reference proteome</keyword>
<dbReference type="InterPro" id="IPR015064">
    <property type="entry name" value="Sda"/>
</dbReference>
<name>A0A931MU88_9BACI</name>
<dbReference type="AlphaFoldDB" id="A0A931MU88"/>
<dbReference type="EMBL" id="JADZSC010000001">
    <property type="protein sequence ID" value="MBH0229678.1"/>
    <property type="molecule type" value="Genomic_DNA"/>
</dbReference>
<evidence type="ECO:0000313" key="3">
    <source>
        <dbReference type="Proteomes" id="UP000614490"/>
    </source>
</evidence>
<protein>
    <submittedName>
        <fullName evidence="2">Sporulation histidine kinase inhibitor Sda</fullName>
    </submittedName>
</protein>
<reference evidence="2 3" key="1">
    <citation type="journal article" date="2005" name="Int. J. Syst. Evol. Microbiol.">
        <title>Halobacillus yeomjeoni sp. nov., isolated from a marine solar saltern in Korea.</title>
        <authorList>
            <person name="Yoon J.H."/>
            <person name="Kang S.J."/>
            <person name="Lee C.H."/>
            <person name="Oh H.W."/>
            <person name="Oh T.K."/>
        </authorList>
    </citation>
    <scope>NUCLEOTIDE SEQUENCE [LARGE SCALE GENOMIC DNA]</scope>
    <source>
        <strain evidence="2 3">KCTC 3957</strain>
    </source>
</reference>
<comment type="caution">
    <text evidence="2">The sequence shown here is derived from an EMBL/GenBank/DDBJ whole genome shotgun (WGS) entry which is preliminary data.</text>
</comment>
<dbReference type="Pfam" id="PF08970">
    <property type="entry name" value="Sda"/>
    <property type="match status" value="1"/>
</dbReference>